<dbReference type="EMBL" id="CP106878">
    <property type="protein sequence ID" value="WAA09082.1"/>
    <property type="molecule type" value="Genomic_DNA"/>
</dbReference>
<dbReference type="Pfam" id="PF04237">
    <property type="entry name" value="YjbR"/>
    <property type="match status" value="1"/>
</dbReference>
<sequence length="118" mass="13685">MENHEYVQYCLTKKGAYIDYPFGPKPMVIKVMSKMFALISTDEEVLKISLKCDPDIANDLRNQYESVVPGYHLNKQHWNTVIIDDSIPTSEIQWMIDLSYTLVVKGLKKQEKTELESL</sequence>
<organism evidence="1 2">
    <name type="scientific">Fervidibacillus albus</name>
    <dbReference type="NCBI Taxonomy" id="2980026"/>
    <lineage>
        <taxon>Bacteria</taxon>
        <taxon>Bacillati</taxon>
        <taxon>Bacillota</taxon>
        <taxon>Bacilli</taxon>
        <taxon>Bacillales</taxon>
        <taxon>Bacillaceae</taxon>
        <taxon>Fervidibacillus</taxon>
    </lineage>
</organism>
<dbReference type="InterPro" id="IPR007351">
    <property type="entry name" value="YjbR"/>
</dbReference>
<dbReference type="PANTHER" id="PTHR35145">
    <property type="entry name" value="CYTOPLASMIC PROTEIN-RELATED"/>
    <property type="match status" value="1"/>
</dbReference>
<dbReference type="SUPFAM" id="SSF142906">
    <property type="entry name" value="YjbR-like"/>
    <property type="match status" value="1"/>
</dbReference>
<dbReference type="RefSeq" id="WP_275416867.1">
    <property type="nucleotide sequence ID" value="NZ_CP106878.1"/>
</dbReference>
<proteinExistence type="predicted"/>
<keyword evidence="1" id="KW-0238">DNA-binding</keyword>
<reference evidence="1" key="1">
    <citation type="submission" date="2022-09" db="EMBL/GenBank/DDBJ databases">
        <title>Complete Genomes of Fervidibacillus albus and Fervidibacillus halotolerans isolated from tidal flat sediments.</title>
        <authorList>
            <person name="Kwon K.K."/>
            <person name="Yang S.-H."/>
            <person name="Park M.J."/>
            <person name="Oh H.-M."/>
        </authorList>
    </citation>
    <scope>NUCLEOTIDE SEQUENCE</scope>
    <source>
        <strain evidence="1">MEBiC13591</strain>
    </source>
</reference>
<dbReference type="AlphaFoldDB" id="A0A9E8LT70"/>
<dbReference type="PANTHER" id="PTHR35145:SF1">
    <property type="entry name" value="CYTOPLASMIC PROTEIN"/>
    <property type="match status" value="1"/>
</dbReference>
<evidence type="ECO:0000313" key="1">
    <source>
        <dbReference type="EMBL" id="WAA09082.1"/>
    </source>
</evidence>
<gene>
    <name evidence="1" type="ORF">OE104_10845</name>
</gene>
<name>A0A9E8LT70_9BACI</name>
<dbReference type="InterPro" id="IPR058532">
    <property type="entry name" value="YjbR/MT2646/Rv2570-like"/>
</dbReference>
<dbReference type="Gene3D" id="3.90.1150.30">
    <property type="match status" value="1"/>
</dbReference>
<dbReference type="GO" id="GO:0003677">
    <property type="term" value="F:DNA binding"/>
    <property type="evidence" value="ECO:0007669"/>
    <property type="project" value="UniProtKB-KW"/>
</dbReference>
<accession>A0A9E8LT70</accession>
<dbReference type="Proteomes" id="UP001164718">
    <property type="component" value="Chromosome"/>
</dbReference>
<evidence type="ECO:0000313" key="2">
    <source>
        <dbReference type="Proteomes" id="UP001164718"/>
    </source>
</evidence>
<protein>
    <submittedName>
        <fullName evidence="1">MmcQ/YjbR family DNA-binding protein</fullName>
    </submittedName>
</protein>
<keyword evidence="2" id="KW-1185">Reference proteome</keyword>
<dbReference type="InterPro" id="IPR038056">
    <property type="entry name" value="YjbR-like_sf"/>
</dbReference>
<dbReference type="KEGG" id="faf:OE104_10845"/>